<dbReference type="PANTHER" id="PTHR43080">
    <property type="entry name" value="CBS DOMAIN-CONTAINING PROTEIN CBSX3, MITOCHONDRIAL"/>
    <property type="match status" value="1"/>
</dbReference>
<dbReference type="Proteomes" id="UP000321816">
    <property type="component" value="Chromosome"/>
</dbReference>
<dbReference type="Pfam" id="PF00571">
    <property type="entry name" value="CBS"/>
    <property type="match status" value="2"/>
</dbReference>
<dbReference type="PROSITE" id="PS51371">
    <property type="entry name" value="CBS"/>
    <property type="match status" value="2"/>
</dbReference>
<protein>
    <submittedName>
        <fullName evidence="5">CBS and ACT domain-containing protein</fullName>
    </submittedName>
</protein>
<dbReference type="InterPro" id="IPR002912">
    <property type="entry name" value="ACT_dom"/>
</dbReference>
<evidence type="ECO:0000259" key="3">
    <source>
        <dbReference type="PROSITE" id="PS51371"/>
    </source>
</evidence>
<dbReference type="CDD" id="cd04584">
    <property type="entry name" value="CBS_pair_AcuB_like"/>
    <property type="match status" value="1"/>
</dbReference>
<dbReference type="InterPro" id="IPR046342">
    <property type="entry name" value="CBS_dom_sf"/>
</dbReference>
<evidence type="ECO:0000259" key="4">
    <source>
        <dbReference type="PROSITE" id="PS51671"/>
    </source>
</evidence>
<dbReference type="PANTHER" id="PTHR43080:SF2">
    <property type="entry name" value="CBS DOMAIN-CONTAINING PROTEIN"/>
    <property type="match status" value="1"/>
</dbReference>
<dbReference type="InterPro" id="IPR000644">
    <property type="entry name" value="CBS_dom"/>
</dbReference>
<dbReference type="KEGG" id="ahal:FTX54_012940"/>
<reference evidence="5 6" key="1">
    <citation type="submission" date="2024-01" db="EMBL/GenBank/DDBJ databases">
        <title>Complete Genome Sequence of Alkalicoccus halolimnae BZ-SZ-XJ29T, a Moderately Halophilic Bacterium Isolated from a Salt Lake.</title>
        <authorList>
            <person name="Zhao B."/>
        </authorList>
    </citation>
    <scope>NUCLEOTIDE SEQUENCE [LARGE SCALE GENOMIC DNA]</scope>
    <source>
        <strain evidence="5 6">BZ-SZ-XJ29</strain>
    </source>
</reference>
<proteinExistence type="predicted"/>
<dbReference type="InterPro" id="IPR045865">
    <property type="entry name" value="ACT-like_dom_sf"/>
</dbReference>
<dbReference type="RefSeq" id="WP_147805257.1">
    <property type="nucleotide sequence ID" value="NZ_CP144914.1"/>
</dbReference>
<gene>
    <name evidence="5" type="ORF">FTX54_012940</name>
</gene>
<dbReference type="InterPro" id="IPR051257">
    <property type="entry name" value="Diverse_CBS-Domain"/>
</dbReference>
<evidence type="ECO:0000313" key="5">
    <source>
        <dbReference type="EMBL" id="WWD79316.1"/>
    </source>
</evidence>
<sequence>MRVEEVMQKNIIPIDPSDTVQNAMKLMNGNRVRHLPVLDPQTSELIGIVSNRDLRELDNDKTIQSVMIDNVHTAFPGDFVEEAAYMMLENRIHCLPVVSNTEKVIGILTDTDLLQTLVRLTGSDRPSSRVEVEVPDESGQLAAVTATAKQYSLNIQSIFVIPSAQNRMRIVMRIQTMNPQAFVKALKHQGYDIIWPEEPEMK</sequence>
<organism evidence="5 6">
    <name type="scientific">Alkalicoccus halolimnae</name>
    <dbReference type="NCBI Taxonomy" id="1667239"/>
    <lineage>
        <taxon>Bacteria</taxon>
        <taxon>Bacillati</taxon>
        <taxon>Bacillota</taxon>
        <taxon>Bacilli</taxon>
        <taxon>Bacillales</taxon>
        <taxon>Bacillaceae</taxon>
        <taxon>Alkalicoccus</taxon>
    </lineage>
</organism>
<evidence type="ECO:0000256" key="1">
    <source>
        <dbReference type="ARBA" id="ARBA00023122"/>
    </source>
</evidence>
<keyword evidence="6" id="KW-1185">Reference proteome</keyword>
<dbReference type="PROSITE" id="PS51671">
    <property type="entry name" value="ACT"/>
    <property type="match status" value="1"/>
</dbReference>
<dbReference type="SMART" id="SM00116">
    <property type="entry name" value="CBS"/>
    <property type="match status" value="2"/>
</dbReference>
<evidence type="ECO:0000256" key="2">
    <source>
        <dbReference type="PROSITE-ProRule" id="PRU00703"/>
    </source>
</evidence>
<dbReference type="AlphaFoldDB" id="A0A5C7F187"/>
<dbReference type="SUPFAM" id="SSF54631">
    <property type="entry name" value="CBS-domain pair"/>
    <property type="match status" value="1"/>
</dbReference>
<feature type="domain" description="ACT" evidence="4">
    <location>
        <begin position="129"/>
        <end position="201"/>
    </location>
</feature>
<feature type="domain" description="CBS" evidence="3">
    <location>
        <begin position="67"/>
        <end position="125"/>
    </location>
</feature>
<keyword evidence="1 2" id="KW-0129">CBS domain</keyword>
<evidence type="ECO:0000313" key="6">
    <source>
        <dbReference type="Proteomes" id="UP000321816"/>
    </source>
</evidence>
<dbReference type="OrthoDB" id="9781631at2"/>
<dbReference type="Gene3D" id="3.10.580.10">
    <property type="entry name" value="CBS-domain"/>
    <property type="match status" value="1"/>
</dbReference>
<dbReference type="EMBL" id="CP144914">
    <property type="protein sequence ID" value="WWD79316.1"/>
    <property type="molecule type" value="Genomic_DNA"/>
</dbReference>
<dbReference type="SUPFAM" id="SSF55021">
    <property type="entry name" value="ACT-like"/>
    <property type="match status" value="1"/>
</dbReference>
<feature type="domain" description="CBS" evidence="3">
    <location>
        <begin position="7"/>
        <end position="65"/>
    </location>
</feature>
<accession>A0A5C7F187</accession>
<name>A0A5C7F187_9BACI</name>